<evidence type="ECO:0000256" key="9">
    <source>
        <dbReference type="SAM" id="MobiDB-lite"/>
    </source>
</evidence>
<dbReference type="OrthoDB" id="28357at2759"/>
<dbReference type="GO" id="GO:0043226">
    <property type="term" value="C:organelle"/>
    <property type="evidence" value="ECO:0007669"/>
    <property type="project" value="UniProtKB-ARBA"/>
</dbReference>
<keyword evidence="4" id="KW-0597">Phosphoprotein</keyword>
<dbReference type="EMBL" id="VXIV02003311">
    <property type="protein sequence ID" value="KAF6018428.1"/>
    <property type="molecule type" value="Genomic_DNA"/>
</dbReference>
<dbReference type="Gene3D" id="1.20.1270.60">
    <property type="entry name" value="Arfaptin homology (AH) domain/BAR domain"/>
    <property type="match status" value="1"/>
</dbReference>
<sequence>MPNALVDTHIMSMRIRRYVSAGIGSFRDRSRSRNRRRTYHVSGTPSNSASTSSSHPDLTYQSNRRSQVLDGIEGFDELRQVLKTGSDVSREIASIIADRAALEISYAKSLQKLSSRLIKACSTRQGTTAAAWETVGEEMNSESETHQKIGESLMEDICKPLRNMCENHIKVKKPIELAVEKATRTLSDRRLEEQKYKQKSFNSTEEAERLHSLIIDKRTSAKKTPEKELLKLDKKLAALKESIRKSGRKYYSSSLGSERSRQEWECTSIKSMSQLQQLEEERLRELHRCLTMYRQTLESVAPQMSNTCQRLGDAAVCIDFEKDLRKIVDSRHKAIAQPEQILFEIYAEDMNHEMDKERRRQALTLYIYYLAQDIEIERKGVDGVQKLMDIYKNQPDYADYEAMEETKRQARQVHAMLNFLDASHYKLSKSLNQTSGSQENLQYKFSTYMETSIDKTGLPTTVLRVPTHLIAEGFNEADFSSRGRADGSHDSPTDGTPYESIEHDDYYSDNDVDDEFEDNYDIPPRHGYGDSPDLSNHQPVICRCRVLYDFSGTQSTELTVKEGNEVNILEKHDDGWWKAEIRGCTGLIPETYVEEIS</sequence>
<evidence type="ECO:0000256" key="7">
    <source>
        <dbReference type="PROSITE-ProRule" id="PRU00192"/>
    </source>
</evidence>
<dbReference type="Pfam" id="PF00018">
    <property type="entry name" value="SH3_1"/>
    <property type="match status" value="1"/>
</dbReference>
<dbReference type="SMART" id="SM00326">
    <property type="entry name" value="SH3"/>
    <property type="match status" value="1"/>
</dbReference>
<dbReference type="GO" id="GO:0005886">
    <property type="term" value="C:plasma membrane"/>
    <property type="evidence" value="ECO:0007669"/>
    <property type="project" value="TreeGrafter"/>
</dbReference>
<feature type="domain" description="F-BAR" evidence="11">
    <location>
        <begin position="61"/>
        <end position="323"/>
    </location>
</feature>
<evidence type="ECO:0000256" key="8">
    <source>
        <dbReference type="PROSITE-ProRule" id="PRU01077"/>
    </source>
</evidence>
<feature type="region of interest" description="Disordered" evidence="9">
    <location>
        <begin position="27"/>
        <end position="59"/>
    </location>
</feature>
<keyword evidence="13" id="KW-1185">Reference proteome</keyword>
<evidence type="ECO:0000313" key="13">
    <source>
        <dbReference type="Proteomes" id="UP000593567"/>
    </source>
</evidence>
<dbReference type="PROSITE" id="PS50002">
    <property type="entry name" value="SH3"/>
    <property type="match status" value="1"/>
</dbReference>
<keyword evidence="3" id="KW-0963">Cytoplasm</keyword>
<evidence type="ECO:0000256" key="6">
    <source>
        <dbReference type="ARBA" id="ARBA00023212"/>
    </source>
</evidence>
<dbReference type="InterPro" id="IPR027267">
    <property type="entry name" value="AH/BAR_dom_sf"/>
</dbReference>
<comment type="caution">
    <text evidence="12">The sequence shown here is derived from an EMBL/GenBank/DDBJ whole genome shotgun (WGS) entry which is preliminary data.</text>
</comment>
<evidence type="ECO:0000256" key="2">
    <source>
        <dbReference type="ARBA" id="ARBA00022443"/>
    </source>
</evidence>
<dbReference type="InterPro" id="IPR001060">
    <property type="entry name" value="FCH_dom"/>
</dbReference>
<dbReference type="Gene3D" id="6.10.140.470">
    <property type="match status" value="1"/>
</dbReference>
<evidence type="ECO:0000256" key="3">
    <source>
        <dbReference type="ARBA" id="ARBA00022490"/>
    </source>
</evidence>
<dbReference type="PROSITE" id="PS51741">
    <property type="entry name" value="F_BAR"/>
    <property type="match status" value="1"/>
</dbReference>
<organism evidence="12 13">
    <name type="scientific">Bugula neritina</name>
    <name type="common">Brown bryozoan</name>
    <name type="synonym">Sertularia neritina</name>
    <dbReference type="NCBI Taxonomy" id="10212"/>
    <lineage>
        <taxon>Eukaryota</taxon>
        <taxon>Metazoa</taxon>
        <taxon>Spiralia</taxon>
        <taxon>Lophotrochozoa</taxon>
        <taxon>Bryozoa</taxon>
        <taxon>Gymnolaemata</taxon>
        <taxon>Cheilostomatida</taxon>
        <taxon>Flustrina</taxon>
        <taxon>Buguloidea</taxon>
        <taxon>Bugulidae</taxon>
        <taxon>Bugula</taxon>
    </lineage>
</organism>
<evidence type="ECO:0000259" key="10">
    <source>
        <dbReference type="PROSITE" id="PS50002"/>
    </source>
</evidence>
<evidence type="ECO:0000313" key="12">
    <source>
        <dbReference type="EMBL" id="KAF6018428.1"/>
    </source>
</evidence>
<feature type="domain" description="SH3" evidence="10">
    <location>
        <begin position="539"/>
        <end position="597"/>
    </location>
</feature>
<gene>
    <name evidence="12" type="ORF">EB796_023284</name>
</gene>
<dbReference type="SMART" id="SM00055">
    <property type="entry name" value="FCH"/>
    <property type="match status" value="1"/>
</dbReference>
<feature type="compositionally biased region" description="Basic and acidic residues" evidence="9">
    <location>
        <begin position="479"/>
        <end position="492"/>
    </location>
</feature>
<name>A0A7J7IYY3_BUGNE</name>
<dbReference type="InterPro" id="IPR057870">
    <property type="entry name" value="HR1_TOCA"/>
</dbReference>
<dbReference type="Pfam" id="PF25610">
    <property type="entry name" value="HR1_TOCA"/>
    <property type="match status" value="1"/>
</dbReference>
<feature type="compositionally biased region" description="Low complexity" evidence="9">
    <location>
        <begin position="42"/>
        <end position="54"/>
    </location>
</feature>
<protein>
    <submittedName>
        <fullName evidence="12">NOSTRIN</fullName>
    </submittedName>
</protein>
<keyword evidence="2 7" id="KW-0728">SH3 domain</keyword>
<dbReference type="SUPFAM" id="SSF103657">
    <property type="entry name" value="BAR/IMD domain-like"/>
    <property type="match status" value="1"/>
</dbReference>
<dbReference type="InterPro" id="IPR036028">
    <property type="entry name" value="SH3-like_dom_sf"/>
</dbReference>
<dbReference type="PANTHER" id="PTHR23065">
    <property type="entry name" value="PROLINE-SERINE-THREONINE PHOSPHATASE INTERACTING PROTEIN 1"/>
    <property type="match status" value="1"/>
</dbReference>
<evidence type="ECO:0000256" key="4">
    <source>
        <dbReference type="ARBA" id="ARBA00022553"/>
    </source>
</evidence>
<dbReference type="PANTHER" id="PTHR23065:SF7">
    <property type="entry name" value="NOSTRIN, ISOFORM H"/>
    <property type="match status" value="1"/>
</dbReference>
<reference evidence="12" key="1">
    <citation type="submission" date="2020-06" db="EMBL/GenBank/DDBJ databases">
        <title>Draft genome of Bugula neritina, a colonial animal packing powerful symbionts and potential medicines.</title>
        <authorList>
            <person name="Rayko M."/>
        </authorList>
    </citation>
    <scope>NUCLEOTIDE SEQUENCE [LARGE SCALE GENOMIC DNA]</scope>
    <source>
        <strain evidence="12">Kwan_BN1</strain>
    </source>
</reference>
<dbReference type="InterPro" id="IPR001452">
    <property type="entry name" value="SH3_domain"/>
</dbReference>
<dbReference type="PRINTS" id="PR00452">
    <property type="entry name" value="SH3DOMAIN"/>
</dbReference>
<dbReference type="GO" id="GO:0005737">
    <property type="term" value="C:cytoplasm"/>
    <property type="evidence" value="ECO:0007669"/>
    <property type="project" value="TreeGrafter"/>
</dbReference>
<keyword evidence="5 8" id="KW-0175">Coiled coil</keyword>
<feature type="compositionally biased region" description="Acidic residues" evidence="9">
    <location>
        <begin position="507"/>
        <end position="520"/>
    </location>
</feature>
<evidence type="ECO:0000259" key="11">
    <source>
        <dbReference type="PROSITE" id="PS51741"/>
    </source>
</evidence>
<dbReference type="InterPro" id="IPR031160">
    <property type="entry name" value="F_BAR_dom"/>
</dbReference>
<evidence type="ECO:0000256" key="5">
    <source>
        <dbReference type="ARBA" id="ARBA00023054"/>
    </source>
</evidence>
<dbReference type="AlphaFoldDB" id="A0A7J7IYY3"/>
<evidence type="ECO:0000256" key="1">
    <source>
        <dbReference type="ARBA" id="ARBA00004245"/>
    </source>
</evidence>
<dbReference type="Gene3D" id="2.30.30.40">
    <property type="entry name" value="SH3 Domains"/>
    <property type="match status" value="1"/>
</dbReference>
<accession>A0A7J7IYY3</accession>
<dbReference type="SUPFAM" id="SSF50044">
    <property type="entry name" value="SH3-domain"/>
    <property type="match status" value="1"/>
</dbReference>
<dbReference type="Pfam" id="PF00611">
    <property type="entry name" value="FCH"/>
    <property type="match status" value="1"/>
</dbReference>
<feature type="region of interest" description="Disordered" evidence="9">
    <location>
        <begin position="479"/>
        <end position="533"/>
    </location>
</feature>
<comment type="subcellular location">
    <subcellularLocation>
        <location evidence="1">Cytoplasm</location>
        <location evidence="1">Cytoskeleton</location>
    </subcellularLocation>
</comment>
<dbReference type="Proteomes" id="UP000593567">
    <property type="component" value="Unassembled WGS sequence"/>
</dbReference>
<proteinExistence type="predicted"/>
<keyword evidence="6" id="KW-0206">Cytoskeleton</keyword>